<protein>
    <submittedName>
        <fullName evidence="1">Uncharacterized protein</fullName>
    </submittedName>
</protein>
<name>A0A450TDZ1_9GAMM</name>
<gene>
    <name evidence="1" type="ORF">BECKDK2373B_GA0170837_11468</name>
</gene>
<reference evidence="1" key="1">
    <citation type="submission" date="2019-02" db="EMBL/GenBank/DDBJ databases">
        <authorList>
            <person name="Gruber-Vodicka R. H."/>
            <person name="Seah K. B. B."/>
        </authorList>
    </citation>
    <scope>NUCLEOTIDE SEQUENCE</scope>
    <source>
        <strain evidence="1">BECK_DK47</strain>
    </source>
</reference>
<dbReference type="EMBL" id="CAADEX010000146">
    <property type="protein sequence ID" value="VFJ65177.1"/>
    <property type="molecule type" value="Genomic_DNA"/>
</dbReference>
<organism evidence="1">
    <name type="scientific">Candidatus Kentrum sp. DK</name>
    <dbReference type="NCBI Taxonomy" id="2126562"/>
    <lineage>
        <taxon>Bacteria</taxon>
        <taxon>Pseudomonadati</taxon>
        <taxon>Pseudomonadota</taxon>
        <taxon>Gammaproteobacteria</taxon>
        <taxon>Candidatus Kentrum</taxon>
    </lineage>
</organism>
<sequence length="142" mass="15944">MAKQTRKTKVKKSRTTQRTLRKEEVSITGEARYIIGCAERGDARTVTLGQLVFFSTATGDAWGLDPADRLAIALARGGEVLPYRIMETPSSSAIAWQAEYEIVGENFVVHDETGKSTIFFEYPVQHIAEAERRTTMQFLRNT</sequence>
<evidence type="ECO:0000313" key="1">
    <source>
        <dbReference type="EMBL" id="VFJ65177.1"/>
    </source>
</evidence>
<accession>A0A450TDZ1</accession>
<proteinExistence type="predicted"/>
<dbReference type="AlphaFoldDB" id="A0A450TDZ1"/>